<evidence type="ECO:0000256" key="1">
    <source>
        <dbReference type="SAM" id="SignalP"/>
    </source>
</evidence>
<protein>
    <submittedName>
        <fullName evidence="2">Uncharacterized protein</fullName>
    </submittedName>
</protein>
<evidence type="ECO:0000313" key="2">
    <source>
        <dbReference type="EMBL" id="ANY66749.1"/>
    </source>
</evidence>
<accession>A0A1B2DGG0</accession>
<gene>
    <name evidence="2" type="ORF">BBD42_09950</name>
</gene>
<feature type="signal peptide" evidence="1">
    <location>
        <begin position="1"/>
        <end position="23"/>
    </location>
</feature>
<feature type="chain" id="PRO_5008535086" evidence="1">
    <location>
        <begin position="24"/>
        <end position="216"/>
    </location>
</feature>
<name>A0A1B2DGG0_9BACL</name>
<proteinExistence type="predicted"/>
<sequence>MKKISIVLLLLVLLAIPTNGAFAQEVSHENDVTQEEINRRLEVVFDYLDEHAKNADFNGQSSLIYNIPVGEGVIVTAEIANQKDSDPRARTIGSSSYSITANTTYNYKLTLTSVISSGDITVYTVNYTTGNSTDFGNGVYKLTVNSVSLTGTPSGFYSVGDTYTTIGSNNNIIVTTGGYIKYTHPILSNKTILIVPVDMGSLAGGLLKVNYTYEVE</sequence>
<dbReference type="EMBL" id="CP016808">
    <property type="protein sequence ID" value="ANY66749.1"/>
    <property type="molecule type" value="Genomic_DNA"/>
</dbReference>
<dbReference type="AlphaFoldDB" id="A0A1B2DGG0"/>
<reference evidence="2" key="1">
    <citation type="submission" date="2016-08" db="EMBL/GenBank/DDBJ databases">
        <title>Complete Genome Seqeunce of Paenibacillus sp. BIHB 4019 from tea rhizoplane.</title>
        <authorList>
            <person name="Thakur R."/>
            <person name="Swarnkar M.K."/>
            <person name="Gulati A."/>
        </authorList>
    </citation>
    <scope>NUCLEOTIDE SEQUENCE [LARGE SCALE GENOMIC DNA]</scope>
    <source>
        <strain evidence="2">BIHB4019</strain>
    </source>
</reference>
<keyword evidence="1" id="KW-0732">Signal</keyword>
<dbReference type="RefSeq" id="WP_099518030.1">
    <property type="nucleotide sequence ID" value="NZ_CP016808.1"/>
</dbReference>
<organism evidence="2">
    <name type="scientific">Paenibacillus sp. BIHB 4019</name>
    <dbReference type="NCBI Taxonomy" id="1870819"/>
    <lineage>
        <taxon>Bacteria</taxon>
        <taxon>Bacillati</taxon>
        <taxon>Bacillota</taxon>
        <taxon>Bacilli</taxon>
        <taxon>Bacillales</taxon>
        <taxon>Paenibacillaceae</taxon>
        <taxon>Paenibacillus</taxon>
    </lineage>
</organism>